<feature type="transmembrane region" description="Helical" evidence="11">
    <location>
        <begin position="581"/>
        <end position="605"/>
    </location>
</feature>
<feature type="transmembrane region" description="Helical" evidence="11">
    <location>
        <begin position="985"/>
        <end position="1009"/>
    </location>
</feature>
<evidence type="ECO:0000256" key="1">
    <source>
        <dbReference type="ARBA" id="ARBA00000900"/>
    </source>
</evidence>
<gene>
    <name evidence="13" type="ORF">DB88DRAFT_495074</name>
</gene>
<feature type="transmembrane region" description="Helical" evidence="11">
    <location>
        <begin position="82"/>
        <end position="102"/>
    </location>
</feature>
<keyword evidence="5" id="KW-0808">Transferase</keyword>
<feature type="compositionally biased region" description="Polar residues" evidence="10">
    <location>
        <begin position="289"/>
        <end position="300"/>
    </location>
</feature>
<dbReference type="GO" id="GO:0061630">
    <property type="term" value="F:ubiquitin protein ligase activity"/>
    <property type="evidence" value="ECO:0007669"/>
    <property type="project" value="UniProtKB-EC"/>
</dbReference>
<comment type="caution">
    <text evidence="13">The sequence shown here is derived from an EMBL/GenBank/DDBJ whole genome shotgun (WGS) entry which is preliminary data.</text>
</comment>
<feature type="transmembrane region" description="Helical" evidence="11">
    <location>
        <begin position="687"/>
        <end position="708"/>
    </location>
</feature>
<feature type="region of interest" description="Disordered" evidence="10">
    <location>
        <begin position="272"/>
        <end position="300"/>
    </location>
</feature>
<evidence type="ECO:0000256" key="2">
    <source>
        <dbReference type="ARBA" id="ARBA00004141"/>
    </source>
</evidence>
<sequence>MLGVGSICASRLVCCLWPGHRICSLMNSLRSWLSHSQKRYCEICGHKYTFTKVYPEFIPQVIPTTVYVRQSLHWLHHASSRILRFWLVVVVWLVMLPCFNMITLRSLLWLADTVVRSPVTRPSNTVSGSDEAKFPTQDGHALSHLKPIWKRWYTAQENSIFGFVFRGQVLSLALAGVLLSLILVREWITQHNWTEQLNPETNVEEDINPDEWIVRRGIAVKATEASLSRALADRLEYSVRLLNDDDSGIKSSAIRPIGNAQMDVAFTAPELLDHKPPDQSASVPAEIGPSQQDDTDAQSLPQETDTAAFLELLRSLDIDVPADTPAPAPTPAQPPLAEAPVAEQQGAQILHPEELPPDERDAWLREDVEDANWERDDWDGIFEVIGLIGPLQNLVQNAIFAVVIMGATLTVLIGAPIFVGKIALSMDILHASGQICRAIYRLARKFTDPVVDVCFEIVKEVIILPLITSFRALEGIAARHLHLHLREYDFRRQASAAASSDASPFSEVFEVASKIYDLQHSWATRTATSTDALDRMWCLGIGYAIGAALVTAVAFAGEANLGRVSVGVADQLQQHGKFLKLAFFMALEMALFPIITGTAINLSLIPHFEGASIAVRFSQFQRSPFATVFVNWIVGTSFMYAFSGLLSHIRSIVRPGTIFFIRDPTDASYSPVKDILERPTLSQLRKLCVSAIMYCFVIFTLFGCSAWIMRHQPFLPVLPLRIEDEIPFSSIPFDLLFLHLVVPPTIEKLRPRHKLKRLWNGYWRYVTHLFSLTYLMYGDSRRAAVEREQAGPWLLERFWSILDPFFQLIFGRYDPTATEARVPATDRVALLSQAERRKHGVFIPLDSDGSPTTPEAKLALLKQDRRARQKNRDPRTDYQVIWLPSFWRTRIHAFVFSALTMAATLLALGFFGPLIVGRAVLGMVTAAPLHDGYSYLAGMYVCLLAAAIGRRVGSRITRSAYAKRLRRSDSSIRFKRSILHGFSKVYATLLLYAVLPGLAGLNIEVYLSIPARYGITSAPPVIHVMDAWSNGMILISLLTLVTRHDQDRTLRRVPYIGLLRWRTLCQIYQAPFKTGVHRLHMGIWPVMATLVAGVVLPLLLTFAVVIVLPPGVQAAQLHRMIYPTSLGICLYALLGTVVKPKLAQIRQTMVDAEYVVEERVENYVPPTPTDSTEKTSSQQDDDADADWLEEEDGE</sequence>
<dbReference type="AlphaFoldDB" id="A0AAD9CUT8"/>
<feature type="domain" description="E3 ubiquitin-protein ligase MARCHF6-like C-terminal" evidence="12">
    <location>
        <begin position="973"/>
        <end position="1147"/>
    </location>
</feature>
<name>A0AAD9CUT8_PAPLA</name>
<protein>
    <recommendedName>
        <fullName evidence="4">RING-type E3 ubiquitin transferase</fullName>
        <ecNumber evidence="4">2.3.2.27</ecNumber>
    </recommendedName>
</protein>
<evidence type="ECO:0000256" key="7">
    <source>
        <dbReference type="ARBA" id="ARBA00022786"/>
    </source>
</evidence>
<dbReference type="GO" id="GO:0005789">
    <property type="term" value="C:endoplasmic reticulum membrane"/>
    <property type="evidence" value="ECO:0007669"/>
    <property type="project" value="TreeGrafter"/>
</dbReference>
<feature type="transmembrane region" description="Helical" evidence="11">
    <location>
        <begin position="932"/>
        <end position="949"/>
    </location>
</feature>
<feature type="transmembrane region" description="Helical" evidence="11">
    <location>
        <begin position="398"/>
        <end position="419"/>
    </location>
</feature>
<reference evidence="13" key="1">
    <citation type="submission" date="2023-02" db="EMBL/GenBank/DDBJ databases">
        <title>Identification and recombinant expression of a fungal hydrolase from Papiliotrema laurentii that hydrolyzes apple cutin and clears colloidal polyester polyurethane.</title>
        <authorList>
            <consortium name="DOE Joint Genome Institute"/>
            <person name="Roman V.A."/>
            <person name="Bojanowski C."/>
            <person name="Crable B.R."/>
            <person name="Wagner D.N."/>
            <person name="Hung C.S."/>
            <person name="Nadeau L.J."/>
            <person name="Schratz L."/>
            <person name="Haridas S."/>
            <person name="Pangilinan J."/>
            <person name="Lipzen A."/>
            <person name="Na H."/>
            <person name="Yan M."/>
            <person name="Ng V."/>
            <person name="Grigoriev I.V."/>
            <person name="Spatafora J.W."/>
            <person name="Barlow D."/>
            <person name="Biffinger J."/>
            <person name="Kelley-Loughnane N."/>
            <person name="Varaljay V.A."/>
            <person name="Crookes-Goodson W.J."/>
        </authorList>
    </citation>
    <scope>NUCLEOTIDE SEQUENCE</scope>
    <source>
        <strain evidence="13">5307AH</strain>
    </source>
</reference>
<comment type="pathway">
    <text evidence="3">Protein modification; protein ubiquitination.</text>
</comment>
<keyword evidence="9 11" id="KW-0472">Membrane</keyword>
<dbReference type="PANTHER" id="PTHR13145">
    <property type="entry name" value="SSM4 PROTEIN"/>
    <property type="match status" value="1"/>
</dbReference>
<dbReference type="PANTHER" id="PTHR13145:SF0">
    <property type="entry name" value="E3 UBIQUITIN-PROTEIN LIGASE MARCHF6"/>
    <property type="match status" value="1"/>
</dbReference>
<keyword evidence="6 11" id="KW-0812">Transmembrane</keyword>
<evidence type="ECO:0000256" key="9">
    <source>
        <dbReference type="ARBA" id="ARBA00023136"/>
    </source>
</evidence>
<feature type="compositionally biased region" description="Pro residues" evidence="10">
    <location>
        <begin position="324"/>
        <end position="334"/>
    </location>
</feature>
<accession>A0AAD9CUT8</accession>
<feature type="region of interest" description="Disordered" evidence="10">
    <location>
        <begin position="1161"/>
        <end position="1194"/>
    </location>
</feature>
<evidence type="ECO:0000256" key="11">
    <source>
        <dbReference type="SAM" id="Phobius"/>
    </source>
</evidence>
<dbReference type="GO" id="GO:0036503">
    <property type="term" value="P:ERAD pathway"/>
    <property type="evidence" value="ECO:0007669"/>
    <property type="project" value="TreeGrafter"/>
</dbReference>
<organism evidence="13 14">
    <name type="scientific">Papiliotrema laurentii</name>
    <name type="common">Cryptococcus laurentii</name>
    <dbReference type="NCBI Taxonomy" id="5418"/>
    <lineage>
        <taxon>Eukaryota</taxon>
        <taxon>Fungi</taxon>
        <taxon>Dikarya</taxon>
        <taxon>Basidiomycota</taxon>
        <taxon>Agaricomycotina</taxon>
        <taxon>Tremellomycetes</taxon>
        <taxon>Tremellales</taxon>
        <taxon>Rhynchogastremaceae</taxon>
        <taxon>Papiliotrema</taxon>
    </lineage>
</organism>
<dbReference type="InterPro" id="IPR056521">
    <property type="entry name" value="MARCHF6-like_C"/>
</dbReference>
<feature type="transmembrane region" description="Helical" evidence="11">
    <location>
        <begin position="1120"/>
        <end position="1138"/>
    </location>
</feature>
<comment type="subcellular location">
    <subcellularLocation>
        <location evidence="2">Membrane</location>
        <topology evidence="2">Multi-pass membrane protein</topology>
    </subcellularLocation>
</comment>
<feature type="transmembrane region" description="Helical" evidence="11">
    <location>
        <begin position="541"/>
        <end position="561"/>
    </location>
</feature>
<feature type="transmembrane region" description="Helical" evidence="11">
    <location>
        <begin position="160"/>
        <end position="184"/>
    </location>
</feature>
<dbReference type="EC" id="2.3.2.27" evidence="4"/>
<evidence type="ECO:0000256" key="8">
    <source>
        <dbReference type="ARBA" id="ARBA00022989"/>
    </source>
</evidence>
<evidence type="ECO:0000259" key="12">
    <source>
        <dbReference type="Pfam" id="PF23113"/>
    </source>
</evidence>
<evidence type="ECO:0000256" key="4">
    <source>
        <dbReference type="ARBA" id="ARBA00012483"/>
    </source>
</evidence>
<feature type="transmembrane region" description="Helical" evidence="11">
    <location>
        <begin position="625"/>
        <end position="646"/>
    </location>
</feature>
<evidence type="ECO:0000313" key="14">
    <source>
        <dbReference type="Proteomes" id="UP001182556"/>
    </source>
</evidence>
<feature type="transmembrane region" description="Helical" evidence="11">
    <location>
        <begin position="891"/>
        <end position="912"/>
    </location>
</feature>
<evidence type="ECO:0000256" key="6">
    <source>
        <dbReference type="ARBA" id="ARBA00022692"/>
    </source>
</evidence>
<keyword evidence="14" id="KW-1185">Reference proteome</keyword>
<dbReference type="Proteomes" id="UP001182556">
    <property type="component" value="Unassembled WGS sequence"/>
</dbReference>
<keyword evidence="8 11" id="KW-1133">Transmembrane helix</keyword>
<keyword evidence="7" id="KW-0833">Ubl conjugation pathway</keyword>
<comment type="catalytic activity">
    <reaction evidence="1">
        <text>S-ubiquitinyl-[E2 ubiquitin-conjugating enzyme]-L-cysteine + [acceptor protein]-L-lysine = [E2 ubiquitin-conjugating enzyme]-L-cysteine + N(6)-ubiquitinyl-[acceptor protein]-L-lysine.</text>
        <dbReference type="EC" id="2.3.2.27"/>
    </reaction>
</comment>
<feature type="compositionally biased region" description="Acidic residues" evidence="10">
    <location>
        <begin position="1179"/>
        <end position="1194"/>
    </location>
</feature>
<dbReference type="EMBL" id="JAODAN010000008">
    <property type="protein sequence ID" value="KAK1922444.1"/>
    <property type="molecule type" value="Genomic_DNA"/>
</dbReference>
<evidence type="ECO:0000256" key="5">
    <source>
        <dbReference type="ARBA" id="ARBA00022679"/>
    </source>
</evidence>
<proteinExistence type="predicted"/>
<feature type="transmembrane region" description="Helical" evidence="11">
    <location>
        <begin position="1083"/>
        <end position="1108"/>
    </location>
</feature>
<evidence type="ECO:0000256" key="10">
    <source>
        <dbReference type="SAM" id="MobiDB-lite"/>
    </source>
</evidence>
<evidence type="ECO:0000256" key="3">
    <source>
        <dbReference type="ARBA" id="ARBA00004906"/>
    </source>
</evidence>
<dbReference type="Pfam" id="PF23113">
    <property type="entry name" value="MARCHF6_C"/>
    <property type="match status" value="1"/>
</dbReference>
<evidence type="ECO:0000313" key="13">
    <source>
        <dbReference type="EMBL" id="KAK1922444.1"/>
    </source>
</evidence>
<feature type="region of interest" description="Disordered" evidence="10">
    <location>
        <begin position="320"/>
        <end position="344"/>
    </location>
</feature>
<feature type="transmembrane region" description="Helical" evidence="11">
    <location>
        <begin position="1021"/>
        <end position="1042"/>
    </location>
</feature>